<protein>
    <submittedName>
        <fullName evidence="1">Uncharacterized protein</fullName>
    </submittedName>
</protein>
<reference evidence="1" key="1">
    <citation type="submission" date="2023-03" db="EMBL/GenBank/DDBJ databases">
        <title>Andean soil-derived lignocellulolytic bacterial consortium as a source of novel taxa and putative plastic-active enzymes.</title>
        <authorList>
            <person name="Diaz-Garcia L."/>
            <person name="Chuvochina M."/>
            <person name="Feuerriegel G."/>
            <person name="Bunk B."/>
            <person name="Sproer C."/>
            <person name="Streit W.R."/>
            <person name="Rodriguez L.M."/>
            <person name="Overmann J."/>
            <person name="Jimenez D.J."/>
        </authorList>
    </citation>
    <scope>NUCLEOTIDE SEQUENCE</scope>
    <source>
        <strain evidence="1">MAG 26</strain>
    </source>
</reference>
<dbReference type="AlphaFoldDB" id="A0AAJ6BP17"/>
<organism evidence="1 2">
    <name type="scientific">Candidatus Andeanibacterium colombiense</name>
    <dbReference type="NCBI Taxonomy" id="3121345"/>
    <lineage>
        <taxon>Bacteria</taxon>
        <taxon>Pseudomonadati</taxon>
        <taxon>Pseudomonadota</taxon>
        <taxon>Alphaproteobacteria</taxon>
        <taxon>Sphingomonadales</taxon>
        <taxon>Sphingomonadaceae</taxon>
        <taxon>Candidatus Andeanibacterium</taxon>
    </lineage>
</organism>
<sequence>MIRASRRAVLGGALAVPTLSGLATWRWRHGDGRLLLHDPSLDAGRRFAEAGGASLAIEGDRIRFAREIFAAKPALVAGVSRHADLVLIADVAAEMGYVLAAEFEGRGQKCTASSCLPGWGALGRVANAAGQGWAEALGSWAANPGGAVPSGARETPARPDAGLALGWVLVPRG</sequence>
<dbReference type="Proteomes" id="UP001218362">
    <property type="component" value="Chromosome"/>
</dbReference>
<proteinExistence type="predicted"/>
<dbReference type="EMBL" id="CP119316">
    <property type="protein sequence ID" value="WEK45940.1"/>
    <property type="molecule type" value="Genomic_DNA"/>
</dbReference>
<gene>
    <name evidence="1" type="ORF">P0Y56_13015</name>
</gene>
<dbReference type="KEGG" id="acob:P0Y56_13015"/>
<evidence type="ECO:0000313" key="1">
    <source>
        <dbReference type="EMBL" id="WEK45940.1"/>
    </source>
</evidence>
<accession>A0AAJ6BP17</accession>
<evidence type="ECO:0000313" key="2">
    <source>
        <dbReference type="Proteomes" id="UP001218362"/>
    </source>
</evidence>
<name>A0AAJ6BP17_9SPHN</name>